<dbReference type="InterPro" id="IPR001107">
    <property type="entry name" value="Band_7"/>
</dbReference>
<organism evidence="4 5">
    <name type="scientific">Triparma retinervis</name>
    <dbReference type="NCBI Taxonomy" id="2557542"/>
    <lineage>
        <taxon>Eukaryota</taxon>
        <taxon>Sar</taxon>
        <taxon>Stramenopiles</taxon>
        <taxon>Ochrophyta</taxon>
        <taxon>Bolidophyceae</taxon>
        <taxon>Parmales</taxon>
        <taxon>Triparmaceae</taxon>
        <taxon>Triparma</taxon>
    </lineage>
</organism>
<evidence type="ECO:0000259" key="3">
    <source>
        <dbReference type="Pfam" id="PF01145"/>
    </source>
</evidence>
<evidence type="ECO:0000313" key="4">
    <source>
        <dbReference type="EMBL" id="GMH72903.1"/>
    </source>
</evidence>
<dbReference type="InterPro" id="IPR036013">
    <property type="entry name" value="Band_7/SPFH_dom_sf"/>
</dbReference>
<dbReference type="Pfam" id="PF01145">
    <property type="entry name" value="Band_7"/>
    <property type="match status" value="1"/>
</dbReference>
<evidence type="ECO:0000313" key="5">
    <source>
        <dbReference type="Proteomes" id="UP001165082"/>
    </source>
</evidence>
<dbReference type="Gene3D" id="3.30.479.30">
    <property type="entry name" value="Band 7 domain"/>
    <property type="match status" value="1"/>
</dbReference>
<keyword evidence="1" id="KW-0175">Coiled coil</keyword>
<feature type="coiled-coil region" evidence="1">
    <location>
        <begin position="152"/>
        <end position="179"/>
    </location>
</feature>
<dbReference type="PANTHER" id="PTHR42911:SF2">
    <property type="entry name" value="PROHIBITIN FAMILY PROTEIN"/>
    <property type="match status" value="1"/>
</dbReference>
<proteinExistence type="predicted"/>
<feature type="region of interest" description="Disordered" evidence="2">
    <location>
        <begin position="23"/>
        <end position="44"/>
    </location>
</feature>
<comment type="caution">
    <text evidence="4">The sequence shown here is derived from an EMBL/GenBank/DDBJ whole genome shotgun (WGS) entry which is preliminary data.</text>
</comment>
<dbReference type="AlphaFoldDB" id="A0A9W7EBS5"/>
<gene>
    <name evidence="4" type="ORF">TrRE_jg9916</name>
</gene>
<dbReference type="EMBL" id="BRXZ01001507">
    <property type="protein sequence ID" value="GMH72903.1"/>
    <property type="molecule type" value="Genomic_DNA"/>
</dbReference>
<dbReference type="SUPFAM" id="SSF117892">
    <property type="entry name" value="Band 7/SPFH domain"/>
    <property type="match status" value="1"/>
</dbReference>
<dbReference type="OrthoDB" id="190994at2759"/>
<evidence type="ECO:0000256" key="2">
    <source>
        <dbReference type="SAM" id="MobiDB-lite"/>
    </source>
</evidence>
<dbReference type="Proteomes" id="UP001165082">
    <property type="component" value="Unassembled WGS sequence"/>
</dbReference>
<evidence type="ECO:0000256" key="1">
    <source>
        <dbReference type="SAM" id="Coils"/>
    </source>
</evidence>
<protein>
    <recommendedName>
        <fullName evidence="3">Band 7 domain-containing protein</fullName>
    </recommendedName>
</protein>
<dbReference type="PANTHER" id="PTHR42911">
    <property type="entry name" value="MODULATOR OF FTSH PROTEASE HFLC"/>
    <property type="match status" value="1"/>
</dbReference>
<feature type="domain" description="Band 7" evidence="3">
    <location>
        <begin position="499"/>
        <end position="670"/>
    </location>
</feature>
<name>A0A9W7EBS5_9STRA</name>
<keyword evidence="5" id="KW-1185">Reference proteome</keyword>
<reference evidence="4" key="1">
    <citation type="submission" date="2022-07" db="EMBL/GenBank/DDBJ databases">
        <title>Genome analysis of Parmales, a sister group of diatoms, reveals the evolutionary specialization of diatoms from phago-mixotrophs to photoautotrophs.</title>
        <authorList>
            <person name="Ban H."/>
            <person name="Sato S."/>
            <person name="Yoshikawa S."/>
            <person name="Kazumasa Y."/>
            <person name="Nakamura Y."/>
            <person name="Ichinomiya M."/>
            <person name="Saitoh K."/>
            <person name="Sato N."/>
            <person name="Blanc-Mathieu R."/>
            <person name="Endo H."/>
            <person name="Kuwata A."/>
            <person name="Ogata H."/>
        </authorList>
    </citation>
    <scope>NUCLEOTIDE SEQUENCE</scope>
</reference>
<accession>A0A9W7EBS5</accession>
<sequence>MFLTIRSLPLCLRKGTVLATAPPLSNFPPSLRSSSPSPRSFSPSLTSYPPLRSFSSSPNPKSSPLWSDIQKRVAGILSSVSTNIVTATQAVATDVATVTLANVSDKNKTKALKRLEAVEVQRLEEAETALSLNEQIAQSKIVDLEIKSEKEMELYASDKERLEKALEEWKIAAEKKSEVVEEMEGADERLGEGIYEDDEHPVLGALLSDLGHKKIYRSSIEKLASLPVWKKQRIFRVERAEKIALDKLKQKHQVGLPGIITLCEGSDGTLKVLDGQHRVAALSILSKMKQEAGEKVESKLAFDPEVVLVEVFQEGDQDVNFAEALFTEINRAEPVKLVDMPDAGATPEVHRILRSATENLRVKYKGMFSDSSRCMKPNLNIDTLRDDLFKAEILSKNSIDNEEDLLEWLEDQNTYMERRLKRGLVDATERAIAKATKERFYLGIDDTWMTNRRRKRKTAGKKKGDPVHEMASVLEKAGCAAFMVVLITSAFLLGFSFYVVEPNALGIDYNKISSKIDTETLHQPGRIFLGVGHEMITFPTTQQSRDLGILTGRSKDGLSVEFQCNYQFRYVQTIEDLVNIYMRYKGEHEASFDYYAGSVIRDTIAEYSAFEVITKRGTLSSDMENSVKIELIKFGLEVTALQLLQTNLPARFISAIEETVITEQNLEKANFGLEKAKINGETKRLTAEIDGGLIKVTAQAEATSTLNKANADAKAIAVQLESERTSYKALYDSIKDKFGSGDFGVQQLLAYIRTETITKTQASSIDVAIDPVVT</sequence>